<evidence type="ECO:0000313" key="10">
    <source>
        <dbReference type="Proteomes" id="UP000070409"/>
    </source>
</evidence>
<keyword evidence="10" id="KW-1185">Reference proteome</keyword>
<comment type="subcellular location">
    <subcellularLocation>
        <location evidence="1">Cell membrane</location>
        <topology evidence="1">Multi-pass membrane protein</topology>
    </subcellularLocation>
</comment>
<dbReference type="CDD" id="cd17316">
    <property type="entry name" value="MFS_SV2_like"/>
    <property type="match status" value="1"/>
</dbReference>
<evidence type="ECO:0000256" key="3">
    <source>
        <dbReference type="ARBA" id="ARBA00022989"/>
    </source>
</evidence>
<evidence type="ECO:0000259" key="6">
    <source>
        <dbReference type="PROSITE" id="PS50850"/>
    </source>
</evidence>
<dbReference type="InterPro" id="IPR005828">
    <property type="entry name" value="MFS_sugar_transport-like"/>
</dbReference>
<dbReference type="EMBL" id="LSRF01000005">
    <property type="protein sequence ID" value="KXP14245.1"/>
    <property type="molecule type" value="Genomic_DNA"/>
</dbReference>
<dbReference type="Proteomes" id="UP000070258">
    <property type="component" value="Unassembled WGS sequence"/>
</dbReference>
<dbReference type="AlphaFoldDB" id="A0A138AUW4"/>
<proteinExistence type="predicted"/>
<evidence type="ECO:0000256" key="2">
    <source>
        <dbReference type="ARBA" id="ARBA00022692"/>
    </source>
</evidence>
<dbReference type="PANTHER" id="PTHR23508:SF10">
    <property type="entry name" value="CARBOXYLIC ACID TRANSPORTER PROTEIN HOMOLOG"/>
    <property type="match status" value="1"/>
</dbReference>
<feature type="transmembrane region" description="Helical" evidence="5">
    <location>
        <begin position="161"/>
        <end position="183"/>
    </location>
</feature>
<dbReference type="SUPFAM" id="SSF103473">
    <property type="entry name" value="MFS general substrate transporter"/>
    <property type="match status" value="1"/>
</dbReference>
<feature type="transmembrane region" description="Helical" evidence="5">
    <location>
        <begin position="244"/>
        <end position="261"/>
    </location>
</feature>
<evidence type="ECO:0000313" key="7">
    <source>
        <dbReference type="EMBL" id="KXO96123.1"/>
    </source>
</evidence>
<evidence type="ECO:0000256" key="4">
    <source>
        <dbReference type="ARBA" id="ARBA00023136"/>
    </source>
</evidence>
<dbReference type="InterPro" id="IPR036259">
    <property type="entry name" value="MFS_trans_sf"/>
</dbReference>
<keyword evidence="3 5" id="KW-1133">Transmembrane helix</keyword>
<dbReference type="GO" id="GO:0046943">
    <property type="term" value="F:carboxylic acid transmembrane transporter activity"/>
    <property type="evidence" value="ECO:0007669"/>
    <property type="project" value="TreeGrafter"/>
</dbReference>
<dbReference type="InterPro" id="IPR020846">
    <property type="entry name" value="MFS_dom"/>
</dbReference>
<feature type="transmembrane region" description="Helical" evidence="5">
    <location>
        <begin position="39"/>
        <end position="62"/>
    </location>
</feature>
<feature type="domain" description="Major facilitator superfamily (MFS) profile" evidence="6">
    <location>
        <begin position="8"/>
        <end position="421"/>
    </location>
</feature>
<gene>
    <name evidence="8" type="ORF">AXK60_21005</name>
    <name evidence="7" type="ORF">AXK61_23625</name>
</gene>
<dbReference type="PROSITE" id="PS00216">
    <property type="entry name" value="SUGAR_TRANSPORT_1"/>
    <property type="match status" value="1"/>
</dbReference>
<feature type="transmembrane region" description="Helical" evidence="5">
    <location>
        <begin position="308"/>
        <end position="326"/>
    </location>
</feature>
<reference evidence="9" key="2">
    <citation type="submission" date="2016-02" db="EMBL/GenBank/DDBJ databases">
        <authorList>
            <person name="Wen L."/>
            <person name="He K."/>
            <person name="Yang H."/>
        </authorList>
    </citation>
    <scope>NUCLEOTIDE SEQUENCE [LARGE SCALE GENOMIC DNA]</scope>
    <source>
        <strain evidence="9">JCM 15929</strain>
    </source>
</reference>
<organism evidence="8 9">
    <name type="scientific">Tsukamurella pseudospumae</name>
    <dbReference type="NCBI Taxonomy" id="239498"/>
    <lineage>
        <taxon>Bacteria</taxon>
        <taxon>Bacillati</taxon>
        <taxon>Actinomycetota</taxon>
        <taxon>Actinomycetes</taxon>
        <taxon>Mycobacteriales</taxon>
        <taxon>Tsukamurellaceae</taxon>
        <taxon>Tsukamurella</taxon>
    </lineage>
</organism>
<dbReference type="EMBL" id="LSRE01000022">
    <property type="protein sequence ID" value="KXO96123.1"/>
    <property type="molecule type" value="Genomic_DNA"/>
</dbReference>
<name>A0A138AUW4_9ACTN</name>
<dbReference type="Pfam" id="PF00083">
    <property type="entry name" value="Sugar_tr"/>
    <property type="match status" value="1"/>
</dbReference>
<comment type="caution">
    <text evidence="8">The sequence shown here is derived from an EMBL/GenBank/DDBJ whole genome shotgun (WGS) entry which is preliminary data.</text>
</comment>
<evidence type="ECO:0000313" key="9">
    <source>
        <dbReference type="Proteomes" id="UP000070258"/>
    </source>
</evidence>
<feature type="transmembrane region" description="Helical" evidence="5">
    <location>
        <begin position="395"/>
        <end position="416"/>
    </location>
</feature>
<evidence type="ECO:0000256" key="5">
    <source>
        <dbReference type="SAM" id="Phobius"/>
    </source>
</evidence>
<sequence length="438" mass="46849">MTRTHRRWLAVLAALLVVDMADLNTFAYAAPGIRKDWGLSVGNIGTITAASFLGMFVGSVIGGRVADRVGRKRAIMGATAIFSVFSLLSAFSFGPTDLAIYRVLTGVGLAALTVIVLTYVSEMFPQTYRGRAQTWIVVISLIGIPIMAWAARSIVPLGPGMWRWIFVLGSAGIPLILVVARYLPESARWLAENGDITTADAIVTGLEREAKDKLGGELPAPEALPIVVTGHVRDLFRGAYRRRTVVLAAAMALALSGFYGYNSWVPTLLTEHGFTTKESLTYTSVMSLATVPGAMLTVLFIDRIERRTAVFLVYSAVAVLMLVFGFTGSNLILVASGTLVTMLLQSATPIMYTYLPEIFPTGLRGLGAGLCNGIGRLAVFGTSFLIAAILSSFGFTAVFLYLAGAVFCAGLVMQLFGERTLGRTLSDINSTVSTSGRQ</sequence>
<dbReference type="InterPro" id="IPR005829">
    <property type="entry name" value="Sugar_transporter_CS"/>
</dbReference>
<evidence type="ECO:0000256" key="1">
    <source>
        <dbReference type="ARBA" id="ARBA00004651"/>
    </source>
</evidence>
<dbReference type="Gene3D" id="1.20.1250.20">
    <property type="entry name" value="MFS general substrate transporter like domains"/>
    <property type="match status" value="1"/>
</dbReference>
<feature type="transmembrane region" description="Helical" evidence="5">
    <location>
        <begin position="132"/>
        <end position="155"/>
    </location>
</feature>
<evidence type="ECO:0000313" key="8">
    <source>
        <dbReference type="EMBL" id="KXP14245.1"/>
    </source>
</evidence>
<dbReference type="Proteomes" id="UP000070409">
    <property type="component" value="Unassembled WGS sequence"/>
</dbReference>
<reference evidence="7 10" key="3">
    <citation type="submission" date="2016-02" db="EMBL/GenBank/DDBJ databases">
        <authorList>
            <person name="Teng J.L."/>
            <person name="Tang Y."/>
            <person name="Huang Y."/>
            <person name="Guo F."/>
            <person name="Wei W."/>
            <person name="Chen J.H."/>
            <person name="Wong S.Y."/>
            <person name="Lau S.K."/>
            <person name="Woo P.C."/>
        </authorList>
    </citation>
    <scope>NUCLEOTIDE SEQUENCE [LARGE SCALE GENOMIC DNA]</scope>
    <source>
        <strain evidence="7 10">JCM 13375</strain>
    </source>
</reference>
<keyword evidence="2 5" id="KW-0812">Transmembrane</keyword>
<feature type="transmembrane region" description="Helical" evidence="5">
    <location>
        <begin position="99"/>
        <end position="120"/>
    </location>
</feature>
<dbReference type="PANTHER" id="PTHR23508">
    <property type="entry name" value="CARBOXYLIC ACID TRANSPORTER PROTEIN HOMOLOG"/>
    <property type="match status" value="1"/>
</dbReference>
<keyword evidence="4 5" id="KW-0472">Membrane</keyword>
<feature type="transmembrane region" description="Helical" evidence="5">
    <location>
        <begin position="74"/>
        <end position="93"/>
    </location>
</feature>
<protein>
    <submittedName>
        <fullName evidence="8">MFS transporter</fullName>
    </submittedName>
</protein>
<feature type="transmembrane region" description="Helical" evidence="5">
    <location>
        <begin position="367"/>
        <end position="389"/>
    </location>
</feature>
<accession>A0A138AUW4</accession>
<feature type="transmembrane region" description="Helical" evidence="5">
    <location>
        <begin position="281"/>
        <end position="301"/>
    </location>
</feature>
<dbReference type="PROSITE" id="PS50850">
    <property type="entry name" value="MFS"/>
    <property type="match status" value="1"/>
</dbReference>
<reference evidence="8" key="1">
    <citation type="submission" date="2016-02" db="EMBL/GenBank/DDBJ databases">
        <authorList>
            <person name="Teng J.L."/>
            <person name="Yang Y."/>
            <person name="Huang Y."/>
            <person name="Guo F."/>
            <person name="Wei W."/>
            <person name="Chen J.H."/>
            <person name="Wong S.Y."/>
            <person name="Lau S.K."/>
            <person name="Woo P.C."/>
        </authorList>
    </citation>
    <scope>NUCLEOTIDE SEQUENCE</scope>
    <source>
        <strain evidence="8">JCM 15929</strain>
    </source>
</reference>
<feature type="transmembrane region" description="Helical" evidence="5">
    <location>
        <begin position="332"/>
        <end position="355"/>
    </location>
</feature>
<dbReference type="GO" id="GO:0005886">
    <property type="term" value="C:plasma membrane"/>
    <property type="evidence" value="ECO:0007669"/>
    <property type="project" value="UniProtKB-SubCell"/>
</dbReference>